<gene>
    <name evidence="1" type="ORF">HICCMSTLAB_LOCUS5570</name>
</gene>
<accession>A0A8J2HCN9</accession>
<organism evidence="1 2">
    <name type="scientific">Cotesia congregata</name>
    <name type="common">Parasitoid wasp</name>
    <name type="synonym">Apanteles congregatus</name>
    <dbReference type="NCBI Taxonomy" id="51543"/>
    <lineage>
        <taxon>Eukaryota</taxon>
        <taxon>Metazoa</taxon>
        <taxon>Ecdysozoa</taxon>
        <taxon>Arthropoda</taxon>
        <taxon>Hexapoda</taxon>
        <taxon>Insecta</taxon>
        <taxon>Pterygota</taxon>
        <taxon>Neoptera</taxon>
        <taxon>Endopterygota</taxon>
        <taxon>Hymenoptera</taxon>
        <taxon>Apocrita</taxon>
        <taxon>Ichneumonoidea</taxon>
        <taxon>Braconidae</taxon>
        <taxon>Microgastrinae</taxon>
        <taxon>Cotesia</taxon>
    </lineage>
</organism>
<sequence length="195" mass="22173">MRTSRECVTFARLALNDGSPHMGVKGPCALSKLMSDFIVGTAIDQMHRVFGGVVKKLLSLWFDPSNRGEPFSLIDMSNIINNRLINIKPPSFVHRMPRSTQDLVHWKASELKNWFFYYALPVMQGVMQQEYLEHFSLLVAGIALLNLDSITNAEINMASNFLHKFVREFENLCGLKNCSINLHLLIHLPKCNTSH</sequence>
<dbReference type="EMBL" id="CAJNRD030001119">
    <property type="protein sequence ID" value="CAG5090282.1"/>
    <property type="molecule type" value="Genomic_DNA"/>
</dbReference>
<keyword evidence="2" id="KW-1185">Reference proteome</keyword>
<protein>
    <submittedName>
        <fullName evidence="1">Uncharacterized protein</fullName>
    </submittedName>
</protein>
<dbReference type="Proteomes" id="UP000786811">
    <property type="component" value="Unassembled WGS sequence"/>
</dbReference>
<dbReference type="PANTHER" id="PTHR46579">
    <property type="entry name" value="F5/8 TYPE C DOMAIN-CONTAINING PROTEIN-RELATED"/>
    <property type="match status" value="1"/>
</dbReference>
<dbReference type="AlphaFoldDB" id="A0A8J2HCN9"/>
<name>A0A8J2HCN9_COTCN</name>
<comment type="caution">
    <text evidence="1">The sequence shown here is derived from an EMBL/GenBank/DDBJ whole genome shotgun (WGS) entry which is preliminary data.</text>
</comment>
<dbReference type="OrthoDB" id="7696251at2759"/>
<proteinExistence type="predicted"/>
<evidence type="ECO:0000313" key="1">
    <source>
        <dbReference type="EMBL" id="CAG5090282.1"/>
    </source>
</evidence>
<evidence type="ECO:0000313" key="2">
    <source>
        <dbReference type="Proteomes" id="UP000786811"/>
    </source>
</evidence>
<reference evidence="1" key="1">
    <citation type="submission" date="2021-04" db="EMBL/GenBank/DDBJ databases">
        <authorList>
            <person name="Chebbi M.A.C M."/>
        </authorList>
    </citation>
    <scope>NUCLEOTIDE SEQUENCE</scope>
</reference>
<dbReference type="PANTHER" id="PTHR46579:SF1">
    <property type="entry name" value="F5_8 TYPE C DOMAIN-CONTAINING PROTEIN"/>
    <property type="match status" value="1"/>
</dbReference>